<gene>
    <name evidence="1" type="ORF">BTO13_04100</name>
</gene>
<keyword evidence="1" id="KW-0489">Methyltransferase</keyword>
<dbReference type="OrthoDB" id="9816564at2"/>
<dbReference type="Pfam" id="PF13489">
    <property type="entry name" value="Methyltransf_23"/>
    <property type="match status" value="1"/>
</dbReference>
<evidence type="ECO:0000313" key="1">
    <source>
        <dbReference type="EMBL" id="PQJ76126.1"/>
    </source>
</evidence>
<dbReference type="EMBL" id="MSCL01000001">
    <property type="protein sequence ID" value="PQJ76126.1"/>
    <property type="molecule type" value="Genomic_DNA"/>
</dbReference>
<name>A0A2S7WFD2_9FLAO</name>
<dbReference type="InterPro" id="IPR029063">
    <property type="entry name" value="SAM-dependent_MTases_sf"/>
</dbReference>
<dbReference type="GO" id="GO:0032259">
    <property type="term" value="P:methylation"/>
    <property type="evidence" value="ECO:0007669"/>
    <property type="project" value="UniProtKB-KW"/>
</dbReference>
<dbReference type="SUPFAM" id="SSF53335">
    <property type="entry name" value="S-adenosyl-L-methionine-dependent methyltransferases"/>
    <property type="match status" value="1"/>
</dbReference>
<dbReference type="Gene3D" id="3.40.50.150">
    <property type="entry name" value="Vaccinia Virus protein VP39"/>
    <property type="match status" value="2"/>
</dbReference>
<accession>A0A2S7WFD2</accession>
<proteinExistence type="predicted"/>
<evidence type="ECO:0000313" key="2">
    <source>
        <dbReference type="Proteomes" id="UP000237608"/>
    </source>
</evidence>
<dbReference type="AlphaFoldDB" id="A0A2S7WFD2"/>
<protein>
    <submittedName>
        <fullName evidence="1">2-polyprenyl-3-methyl-5-hydroxy-6-metoxy-1, 4-benzoquinol methylase</fullName>
    </submittedName>
</protein>
<sequence length="205" mass="24473">MHCTLCENPLENKVDDFYFHCDVCDAFVKDSQFYINSQEEKKRYEAHNNDVNDEGYQKFTSPITHFILENYNPNQMGLDFGCGTGPVISEQLQKKGYQIKLYDPFFYPDKSYLNFQYDYIFSCEVFEHFYHPKIEIENLLQILKPQGRLLIMTHLHDGVSNFLHWYYRKDPTHVFLYSSKTVAYIASKYQLSGQFQNNRFIILQK</sequence>
<comment type="caution">
    <text evidence="1">The sequence shown here is derived from an EMBL/GenBank/DDBJ whole genome shotgun (WGS) entry which is preliminary data.</text>
</comment>
<keyword evidence="2" id="KW-1185">Reference proteome</keyword>
<dbReference type="GO" id="GO:0008168">
    <property type="term" value="F:methyltransferase activity"/>
    <property type="evidence" value="ECO:0007669"/>
    <property type="project" value="UniProtKB-KW"/>
</dbReference>
<dbReference type="Proteomes" id="UP000237608">
    <property type="component" value="Unassembled WGS sequence"/>
</dbReference>
<reference evidence="1 2" key="1">
    <citation type="submission" date="2016-12" db="EMBL/GenBank/DDBJ databases">
        <title>Trade-off between light-utilization and light-protection in marine flavobacteria.</title>
        <authorList>
            <person name="Kumagai Y."/>
            <person name="Yoshizawa S."/>
            <person name="Kogure K."/>
            <person name="Iwasaki W."/>
        </authorList>
    </citation>
    <scope>NUCLEOTIDE SEQUENCE [LARGE SCALE GENOMIC DNA]</scope>
    <source>
        <strain evidence="1 2">KCTC 22729</strain>
    </source>
</reference>
<keyword evidence="1" id="KW-0808">Transferase</keyword>
<organism evidence="1 2">
    <name type="scientific">Polaribacter gangjinensis</name>
    <dbReference type="NCBI Taxonomy" id="574710"/>
    <lineage>
        <taxon>Bacteria</taxon>
        <taxon>Pseudomonadati</taxon>
        <taxon>Bacteroidota</taxon>
        <taxon>Flavobacteriia</taxon>
        <taxon>Flavobacteriales</taxon>
        <taxon>Flavobacteriaceae</taxon>
    </lineage>
</organism>